<evidence type="ECO:0000256" key="1">
    <source>
        <dbReference type="ARBA" id="ARBA00004277"/>
    </source>
</evidence>
<comment type="function">
    <text evidence="8">Component of the adaptor protein complex 2 (AP-2). Adaptor protein complexes function in protein transport via transport vesicles in different membrane traffic pathways. Adaptor protein complexes are vesicle coat components and appear to be involved in cargo selection and vesicle formation. AP-2 is involved in clathrin-dependent endocytosis in which cargo proteins are incorporated into vesicles surrounded by clathrin (clathrin-coated vesicles, CCVs) which are destined for fusion with the early endosome. The clathrin lattice serves as a mechanical scaffold but is itself unable to bind directly to membrane components. Clathrin-associated adaptor protein (AP) complexes which can bind directly to both the clathrin lattice and to the lipid and protein components of membranes are considered to be the major clathrin adaptors contributing the CCV formation. AP-2 also serves as a cargo receptor to selectively sort the membrane proteins involved in receptor-mediated endocytosis. AP-2 seems to play a role in the recycling of synaptic vesicle membranes from the presynaptic surface. AP-2 recognizes Y-X-X-[FILMV] (Y-X-X-Phi) and [ED]-X-X-X-L-[LI] endocytosis signal motifs within the cytosolic tails of transmembrane cargo molecules. AP-2 may also play a role in maintaining normal post-endocytic trafficking through the ARF6-regulated, non-clathrin pathway. The AP-2 alpha subunit binds polyphosphoinositide-containing lipids, positioning AP-2 on the membrane. The AP-2 alpha subunit acts via its C-terminal appendage domain as a scaffolding platform for endocytic accessory proteins. The AP-2 alpha and AP-2 sigma subunits are thought to contribute to the recognition of the [ED]-X-X-X-L-[LI] motif.</text>
</comment>
<dbReference type="SUPFAM" id="SSF48371">
    <property type="entry name" value="ARM repeat"/>
    <property type="match status" value="1"/>
</dbReference>
<evidence type="ECO:0000256" key="3">
    <source>
        <dbReference type="ARBA" id="ARBA00022448"/>
    </source>
</evidence>
<dbReference type="GO" id="GO:0006886">
    <property type="term" value="P:intracellular protein transport"/>
    <property type="evidence" value="ECO:0007669"/>
    <property type="project" value="UniProtKB-UniRule"/>
</dbReference>
<organism evidence="12 13">
    <name type="scientific">Fukomys damarensis</name>
    <name type="common">Damaraland mole rat</name>
    <name type="synonym">Cryptomys damarensis</name>
    <dbReference type="NCBI Taxonomy" id="885580"/>
    <lineage>
        <taxon>Eukaryota</taxon>
        <taxon>Metazoa</taxon>
        <taxon>Chordata</taxon>
        <taxon>Craniata</taxon>
        <taxon>Vertebrata</taxon>
        <taxon>Euteleostomi</taxon>
        <taxon>Mammalia</taxon>
        <taxon>Eutheria</taxon>
        <taxon>Euarchontoglires</taxon>
        <taxon>Glires</taxon>
        <taxon>Rodentia</taxon>
        <taxon>Hystricomorpha</taxon>
        <taxon>Bathyergidae</taxon>
        <taxon>Fukomys</taxon>
    </lineage>
</organism>
<dbReference type="InterPro" id="IPR050840">
    <property type="entry name" value="Adaptor_Complx_Large_Subunit"/>
</dbReference>
<dbReference type="InterPro" id="IPR009028">
    <property type="entry name" value="Coatomer/calthrin_app_sub_C"/>
</dbReference>
<dbReference type="SUPFAM" id="SSF49348">
    <property type="entry name" value="Clathrin adaptor appendage domain"/>
    <property type="match status" value="1"/>
</dbReference>
<keyword evidence="6 8" id="KW-0472">Membrane</keyword>
<comment type="similarity">
    <text evidence="2 8">Belongs to the adaptor complexes large subunit family.</text>
</comment>
<evidence type="ECO:0000256" key="8">
    <source>
        <dbReference type="PIRNR" id="PIRNR037091"/>
    </source>
</evidence>
<dbReference type="Pfam" id="PF02296">
    <property type="entry name" value="Alpha_adaptin_C"/>
    <property type="match status" value="1"/>
</dbReference>
<name>A0A091D5A7_FUKDA</name>
<feature type="domain" description="Clathrin adaptor alpha/beta/gamma-adaptin appendage Ig-like subdomain" evidence="11">
    <location>
        <begin position="739"/>
        <end position="872"/>
    </location>
</feature>
<keyword evidence="7 8" id="KW-0168">Coated pit</keyword>
<dbReference type="InterPro" id="IPR013041">
    <property type="entry name" value="Clathrin_app_Ig-like_sf"/>
</dbReference>
<comment type="subcellular location">
    <subcellularLocation>
        <location evidence="1">Membrane</location>
        <location evidence="1">Coated pit</location>
        <topology evidence="1">Peripheral membrane protein</topology>
        <orientation evidence="1">Cytoplasmic side</orientation>
    </subcellularLocation>
</comment>
<accession>A0A091D5A7</accession>
<protein>
    <recommendedName>
        <fullName evidence="8">AP-2 complex subunit alpha</fullName>
    </recommendedName>
</protein>
<evidence type="ECO:0000256" key="9">
    <source>
        <dbReference type="PIRSR" id="PIRSR037091-1"/>
    </source>
</evidence>
<dbReference type="Gene3D" id="3.30.310.10">
    <property type="entry name" value="TATA-Binding Protein"/>
    <property type="match status" value="1"/>
</dbReference>
<dbReference type="InterPro" id="IPR008152">
    <property type="entry name" value="Clathrin_a/b/g-adaptin_app_Ig"/>
</dbReference>
<dbReference type="PIRSF" id="PIRSF037091">
    <property type="entry name" value="AP2_complex_alpha"/>
    <property type="match status" value="1"/>
</dbReference>
<keyword evidence="3 8" id="KW-0813">Transport</keyword>
<dbReference type="PANTHER" id="PTHR22780">
    <property type="entry name" value="ADAPTIN, ALPHA/GAMMA/EPSILON"/>
    <property type="match status" value="1"/>
</dbReference>
<dbReference type="AlphaFoldDB" id="A0A091D5A7"/>
<feature type="binding site" evidence="9">
    <location>
        <position position="43"/>
    </location>
    <ligand>
        <name>a 1,2-diacyl-sn-glycero-3-phospho-(1D-myo-inositol-3,4,5-trisphosphate)</name>
        <dbReference type="ChEBI" id="CHEBI:57836"/>
    </ligand>
</feature>
<feature type="region of interest" description="Disordered" evidence="10">
    <location>
        <begin position="598"/>
        <end position="691"/>
    </location>
</feature>
<dbReference type="FunFam" id="1.25.10.10:FF:000020">
    <property type="entry name" value="AP-2 complex subunit alpha"/>
    <property type="match status" value="1"/>
</dbReference>
<sequence>MSPALAASTTAPGKSKEAEIKRINKELANIRSKFKGDKALDGYSKKKYVCKLLFIFLLGHDIDFGHMEAVNLLSSNKYTEKQIGYLFISVLVNSNSELIRLINNAIKNDLASRNPTFMCLALHCIANVGSREMGEAFAADIPRILVAGDSMDSVKQSAALCLLRLYKASPDLVPMGEWTARVVHLLNDQHMGVVTAAVSLITCLCKKNPDDFKTCVSLAVSRLSRIVSSASTDLQDYTYYFVPAPWLSVKLLRLLQCYPPPEDAAVKGRLVECLETVLNKAQEPPKSKKVQHSNAKNAILFETISLIIHYDSEPNLLVRACNQLGQFLQHRETNLRYLALESMCTLASSEFSHEAVKTHIDTVINALKTERDVSVRQRAADLLYAMCDRSNAKQIVSEMLRYLETADYAIREEIVLKVAILAEKYAVDYSWYVDTILNLIRIAGDYVSEEVWYRVLQIVTNRDDVQGYAAKTVFEALQAPACHENMVKVGGYILGEFGNLIAGDPRSSPPVQFSLLHSKFHLCSVATRALLLSTYIKFINLFPETKNTIQGVLRAGSQLRNADVELQQRAVEYLTLSSVASTDVLVRAPHLPWGPFLSPDGKCPSPDRAPHNPQATVLEEMPPFPERESSILAKLKRKKGPGAASALDDGRRDASSSDINGGVEPTPTPSPSADLLGLRAAPPPAAAPAPASAGSLLVDVFSDGPAAPPSLGPTPEEAFLSPGPEDISPPIPEADELLNKFVCKNNGVLFENQLLQIGVKSEFRQNLGRMYLFYGNKTSVQFQNFLPTVVHPGDLQTHILLDLALLVVSLRLRHQWAQLAVQTKRVAAQVDGGAQVQQVLNIECLRDFLTPPLLSVRFRYGGSPQSLTLKLPVTINKFFQPTEMAAQDFFQRWKQLSLPLQEAQKIFKANHPMDAEVTKAKLLGFGSALLDSVDPNPENFVGAGIIQTKALQVGCLLRLEPNAQAQMYRLTLRTSKESVSRHLCELLAQQF</sequence>
<comment type="subunit">
    <text evidence="8">Adaptor protein complex 2 (AP-2) is a heterotetramer composed of two large adaptins (alpha-type subunit AP2A1 or AP2A2 and beta-type subunit AP2B1), a medium adaptin (mu-type subunit AP2M1) and a small adaptin (sigma-type subunit AP2S1).</text>
</comment>
<evidence type="ECO:0000256" key="7">
    <source>
        <dbReference type="ARBA" id="ARBA00023176"/>
    </source>
</evidence>
<dbReference type="InterPro" id="IPR016024">
    <property type="entry name" value="ARM-type_fold"/>
</dbReference>
<dbReference type="InterPro" id="IPR017104">
    <property type="entry name" value="AP2_complex_asu"/>
</dbReference>
<evidence type="ECO:0000256" key="2">
    <source>
        <dbReference type="ARBA" id="ARBA00006613"/>
    </source>
</evidence>
<evidence type="ECO:0000256" key="6">
    <source>
        <dbReference type="ARBA" id="ARBA00023136"/>
    </source>
</evidence>
<dbReference type="SUPFAM" id="SSF55711">
    <property type="entry name" value="Subdomain of clathrin and coatomer appendage domain"/>
    <property type="match status" value="1"/>
</dbReference>
<evidence type="ECO:0000256" key="10">
    <source>
        <dbReference type="SAM" id="MobiDB-lite"/>
    </source>
</evidence>
<evidence type="ECO:0000313" key="12">
    <source>
        <dbReference type="EMBL" id="KFO26202.1"/>
    </source>
</evidence>
<feature type="binding site" evidence="9">
    <location>
        <begin position="47"/>
        <end position="51"/>
    </location>
    <ligand>
        <name>a 1,2-diacyl-sn-glycero-3-phospho-(1D-myo-inositol-3,4,5-trisphosphate)</name>
        <dbReference type="ChEBI" id="CHEBI:57836"/>
    </ligand>
</feature>
<dbReference type="EMBL" id="KN123228">
    <property type="protein sequence ID" value="KFO26202.1"/>
    <property type="molecule type" value="Genomic_DNA"/>
</dbReference>
<dbReference type="FunFam" id="3.30.310.10:FF:000004">
    <property type="entry name" value="AP-2 complex subunit alpha"/>
    <property type="match status" value="1"/>
</dbReference>
<proteinExistence type="inferred from homology"/>
<dbReference type="SMART" id="SM00809">
    <property type="entry name" value="Alpha_adaptinC2"/>
    <property type="match status" value="1"/>
</dbReference>
<dbReference type="GO" id="GO:0072583">
    <property type="term" value="P:clathrin-dependent endocytosis"/>
    <property type="evidence" value="ECO:0007669"/>
    <property type="project" value="InterPro"/>
</dbReference>
<dbReference type="Pfam" id="PF02883">
    <property type="entry name" value="Alpha_adaptinC2"/>
    <property type="match status" value="1"/>
</dbReference>
<evidence type="ECO:0000259" key="11">
    <source>
        <dbReference type="SMART" id="SM00809"/>
    </source>
</evidence>
<dbReference type="InterPro" id="IPR002553">
    <property type="entry name" value="Clathrin/coatomer_adapt-like_N"/>
</dbReference>
<feature type="binding site" evidence="9">
    <location>
        <position position="33"/>
    </location>
    <ligand>
        <name>a 1,2-diacyl-sn-glycero-3-phospho-(1D-myo-inositol-3,4,5-trisphosphate)</name>
        <dbReference type="ChEBI" id="CHEBI:57836"/>
    </ligand>
</feature>
<dbReference type="InterPro" id="IPR003164">
    <property type="entry name" value="Clathrin_a-adaptin_app_sub_C"/>
</dbReference>
<gene>
    <name evidence="12" type="ORF">H920_12359</name>
</gene>
<keyword evidence="5 8" id="KW-0653">Protein transport</keyword>
<dbReference type="GO" id="GO:0030122">
    <property type="term" value="C:AP-2 adaptor complex"/>
    <property type="evidence" value="ECO:0007669"/>
    <property type="project" value="InterPro"/>
</dbReference>
<evidence type="ECO:0000313" key="13">
    <source>
        <dbReference type="Proteomes" id="UP000028990"/>
    </source>
</evidence>
<dbReference type="GO" id="GO:0035615">
    <property type="term" value="F:clathrin adaptor activity"/>
    <property type="evidence" value="ECO:0007669"/>
    <property type="project" value="InterPro"/>
</dbReference>
<reference evidence="12 13" key="1">
    <citation type="submission" date="2013-11" db="EMBL/GenBank/DDBJ databases">
        <title>The Damaraland mole rat (Fukomys damarensis) genome and evolution of African mole rats.</title>
        <authorList>
            <person name="Gladyshev V.N."/>
            <person name="Fang X."/>
        </authorList>
    </citation>
    <scope>NUCLEOTIDE SEQUENCE [LARGE SCALE GENOMIC DNA]</scope>
    <source>
        <tissue evidence="12">Liver</tissue>
    </source>
</reference>
<dbReference type="Gene3D" id="1.25.10.10">
    <property type="entry name" value="Leucine-rich Repeat Variant"/>
    <property type="match status" value="1"/>
</dbReference>
<dbReference type="Gene3D" id="2.60.40.1230">
    <property type="match status" value="1"/>
</dbReference>
<dbReference type="eggNOG" id="KOG1077">
    <property type="taxonomic scope" value="Eukaryota"/>
</dbReference>
<dbReference type="InterPro" id="IPR012295">
    <property type="entry name" value="TBP_dom_sf"/>
</dbReference>
<keyword evidence="13" id="KW-1185">Reference proteome</keyword>
<dbReference type="Pfam" id="PF01602">
    <property type="entry name" value="Adaptin_N"/>
    <property type="match status" value="1"/>
</dbReference>
<evidence type="ECO:0000256" key="5">
    <source>
        <dbReference type="ARBA" id="ARBA00022927"/>
    </source>
</evidence>
<dbReference type="InterPro" id="IPR011989">
    <property type="entry name" value="ARM-like"/>
</dbReference>
<dbReference type="STRING" id="885580.ENSFDAP00000007595"/>
<evidence type="ECO:0000256" key="4">
    <source>
        <dbReference type="ARBA" id="ARBA00022583"/>
    </source>
</evidence>
<keyword evidence="4 8" id="KW-0254">Endocytosis</keyword>
<dbReference type="Proteomes" id="UP000028990">
    <property type="component" value="Unassembled WGS sequence"/>
</dbReference>